<feature type="domain" description="Methyltransferase" evidence="1">
    <location>
        <begin position="56"/>
        <end position="133"/>
    </location>
</feature>
<keyword evidence="2" id="KW-0489">Methyltransferase</keyword>
<sequence>MPSHKYAINAVMLGDTSSLPWTNLGLWQVGIDYPQACQNLAITLANALVLNSNDYVLDLGCGWGASLNLWQQKYNVSHIDAVELQAECFQHLSRHKALKQINKYQGSFLNLKSLDLNSNYDAIMCIDALYHHALPHFLASIEPFTHGRTRLGFHYLVFTSRWASLSFLQKKKYRYLLGLADVKLDYIYSCHQLECVLKQFSWQHTDIQILTEPVLGGFSSYITAREKEFNHIHGLDGIKIKLTAKLCHLLFKEGILDYVQVVSYKSTESS</sequence>
<dbReference type="CDD" id="cd02440">
    <property type="entry name" value="AdoMet_MTases"/>
    <property type="match status" value="1"/>
</dbReference>
<dbReference type="RefSeq" id="WP_325775320.1">
    <property type="nucleotide sequence ID" value="NZ_VTDN01000005.1"/>
</dbReference>
<accession>A0ABU6DSR1</accession>
<dbReference type="Pfam" id="PF13649">
    <property type="entry name" value="Methyltransf_25"/>
    <property type="match status" value="1"/>
</dbReference>
<reference evidence="2 3" key="1">
    <citation type="submission" date="2019-08" db="EMBL/GenBank/DDBJ databases">
        <title>Five species of Acinetobacter isolated from floral nectar and animal pollinators.</title>
        <authorList>
            <person name="Hendry T.A."/>
        </authorList>
    </citation>
    <scope>NUCLEOTIDE SEQUENCE [LARGE SCALE GENOMIC DNA]</scope>
    <source>
        <strain evidence="2 3">MD18.27</strain>
    </source>
</reference>
<organism evidence="2 3">
    <name type="scientific">Acinetobacter pollinis</name>
    <dbReference type="NCBI Taxonomy" id="2605270"/>
    <lineage>
        <taxon>Bacteria</taxon>
        <taxon>Pseudomonadati</taxon>
        <taxon>Pseudomonadota</taxon>
        <taxon>Gammaproteobacteria</taxon>
        <taxon>Moraxellales</taxon>
        <taxon>Moraxellaceae</taxon>
        <taxon>Acinetobacter</taxon>
    </lineage>
</organism>
<evidence type="ECO:0000259" key="1">
    <source>
        <dbReference type="Pfam" id="PF13649"/>
    </source>
</evidence>
<dbReference type="GO" id="GO:0032259">
    <property type="term" value="P:methylation"/>
    <property type="evidence" value="ECO:0007669"/>
    <property type="project" value="UniProtKB-KW"/>
</dbReference>
<dbReference type="Proteomes" id="UP001339883">
    <property type="component" value="Unassembled WGS sequence"/>
</dbReference>
<keyword evidence="2" id="KW-0808">Transferase</keyword>
<gene>
    <name evidence="2" type="ORF">I2F25_07410</name>
</gene>
<dbReference type="InterPro" id="IPR029063">
    <property type="entry name" value="SAM-dependent_MTases_sf"/>
</dbReference>
<comment type="caution">
    <text evidence="2">The sequence shown here is derived from an EMBL/GenBank/DDBJ whole genome shotgun (WGS) entry which is preliminary data.</text>
</comment>
<dbReference type="SUPFAM" id="SSF53335">
    <property type="entry name" value="S-adenosyl-L-methionine-dependent methyltransferases"/>
    <property type="match status" value="1"/>
</dbReference>
<protein>
    <submittedName>
        <fullName evidence="2">Methyltransferase domain-containing protein</fullName>
    </submittedName>
</protein>
<evidence type="ECO:0000313" key="2">
    <source>
        <dbReference type="EMBL" id="MEB5476870.1"/>
    </source>
</evidence>
<name>A0ABU6DSR1_9GAMM</name>
<keyword evidence="3" id="KW-1185">Reference proteome</keyword>
<evidence type="ECO:0000313" key="3">
    <source>
        <dbReference type="Proteomes" id="UP001339883"/>
    </source>
</evidence>
<proteinExistence type="predicted"/>
<dbReference type="Gene3D" id="3.40.50.150">
    <property type="entry name" value="Vaccinia Virus protein VP39"/>
    <property type="match status" value="1"/>
</dbReference>
<dbReference type="EMBL" id="VTDN01000005">
    <property type="protein sequence ID" value="MEB5476870.1"/>
    <property type="molecule type" value="Genomic_DNA"/>
</dbReference>
<dbReference type="GO" id="GO:0008168">
    <property type="term" value="F:methyltransferase activity"/>
    <property type="evidence" value="ECO:0007669"/>
    <property type="project" value="UniProtKB-KW"/>
</dbReference>
<dbReference type="InterPro" id="IPR041698">
    <property type="entry name" value="Methyltransf_25"/>
</dbReference>